<reference evidence="2" key="1">
    <citation type="submission" date="2018-05" db="EMBL/GenBank/DDBJ databases">
        <authorList>
            <person name="Liu B.-T."/>
        </authorList>
    </citation>
    <scope>NUCLEOTIDE SEQUENCE [LARGE SCALE GENOMIC DNA]</scope>
    <source>
        <strain evidence="2">WD6-1</strain>
    </source>
</reference>
<dbReference type="OrthoDB" id="7629758at2"/>
<comment type="caution">
    <text evidence="1">The sequence shown here is derived from an EMBL/GenBank/DDBJ whole genome shotgun (WGS) entry which is preliminary data.</text>
</comment>
<evidence type="ECO:0000313" key="2">
    <source>
        <dbReference type="Proteomes" id="UP000245168"/>
    </source>
</evidence>
<evidence type="ECO:0000313" key="1">
    <source>
        <dbReference type="EMBL" id="PWE17015.1"/>
    </source>
</evidence>
<sequence>MLFLFNDVVFDVGDPRETAMRCGAPFSAGQLMSVNVAQAAKMVREAVFADPAIAQSHDEKPRFLAALIAWKTKQANAMLAVRPTASKSALDVNIRLAAASTPVMQRLLALQENGRLTLRAAEDAIWAVAPARLRA</sequence>
<keyword evidence="2" id="KW-1185">Reference proteome</keyword>
<gene>
    <name evidence="1" type="ORF">DDZ18_09935</name>
</gene>
<proteinExistence type="predicted"/>
<accession>A0A2U2BSL7</accession>
<organism evidence="1 2">
    <name type="scientific">Marinicauda salina</name>
    <dbReference type="NCBI Taxonomy" id="2135793"/>
    <lineage>
        <taxon>Bacteria</taxon>
        <taxon>Pseudomonadati</taxon>
        <taxon>Pseudomonadota</taxon>
        <taxon>Alphaproteobacteria</taxon>
        <taxon>Maricaulales</taxon>
        <taxon>Maricaulaceae</taxon>
        <taxon>Marinicauda</taxon>
    </lineage>
</organism>
<protein>
    <submittedName>
        <fullName evidence="1">Uncharacterized protein</fullName>
    </submittedName>
</protein>
<dbReference type="EMBL" id="QEXV01000004">
    <property type="protein sequence ID" value="PWE17015.1"/>
    <property type="molecule type" value="Genomic_DNA"/>
</dbReference>
<dbReference type="RefSeq" id="WP_109253239.1">
    <property type="nucleotide sequence ID" value="NZ_QEXV01000004.1"/>
</dbReference>
<dbReference type="AlphaFoldDB" id="A0A2U2BSL7"/>
<dbReference type="Proteomes" id="UP000245168">
    <property type="component" value="Unassembled WGS sequence"/>
</dbReference>
<name>A0A2U2BSL7_9PROT</name>